<dbReference type="OMA" id="TFLTWNH"/>
<dbReference type="Pfam" id="PF02782">
    <property type="entry name" value="FGGY_C"/>
    <property type="match status" value="1"/>
</dbReference>
<dbReference type="InterPro" id="IPR043129">
    <property type="entry name" value="ATPase_NBD"/>
</dbReference>
<evidence type="ECO:0000256" key="5">
    <source>
        <dbReference type="ARBA" id="ARBA00022490"/>
    </source>
</evidence>
<dbReference type="OrthoDB" id="6278781at2759"/>
<protein>
    <recommendedName>
        <fullName evidence="13">Glycerol kinase 5</fullName>
        <ecNumber evidence="4">2.7.1.30</ecNumber>
    </recommendedName>
    <alternativeName>
        <fullName evidence="11">ATP:glycerol 3-phosphotransferase 5</fullName>
    </alternativeName>
</protein>
<dbReference type="KEGG" id="cmk:103178521"/>
<reference evidence="19" key="1">
    <citation type="journal article" date="2006" name="Science">
        <title>Ancient noncoding elements conserved in the human genome.</title>
        <authorList>
            <person name="Venkatesh B."/>
            <person name="Kirkness E.F."/>
            <person name="Loh Y.H."/>
            <person name="Halpern A.L."/>
            <person name="Lee A.P."/>
            <person name="Johnson J."/>
            <person name="Dandona N."/>
            <person name="Viswanathan L.D."/>
            <person name="Tay A."/>
            <person name="Venter J.C."/>
            <person name="Strausberg R.L."/>
            <person name="Brenner S."/>
        </authorList>
    </citation>
    <scope>NUCLEOTIDE SEQUENCE [LARGE SCALE GENOMIC DNA]</scope>
</reference>
<keyword evidence="6 14" id="KW-0808">Transferase</keyword>
<dbReference type="GO" id="GO:0005524">
    <property type="term" value="F:ATP binding"/>
    <property type="evidence" value="ECO:0007669"/>
    <property type="project" value="UniProtKB-KW"/>
</dbReference>
<dbReference type="InterPro" id="IPR000577">
    <property type="entry name" value="Carb_kinase_FGGY"/>
</dbReference>
<dbReference type="Proteomes" id="UP000314986">
    <property type="component" value="Unassembled WGS sequence"/>
</dbReference>
<reference evidence="17 19" key="3">
    <citation type="journal article" date="2014" name="Nature">
        <title>Elephant shark genome provides unique insights into gnathostome evolution.</title>
        <authorList>
            <consortium name="International Elephant Shark Genome Sequencing Consortium"/>
            <person name="Venkatesh B."/>
            <person name="Lee A.P."/>
            <person name="Ravi V."/>
            <person name="Maurya A.K."/>
            <person name="Lian M.M."/>
            <person name="Swann J.B."/>
            <person name="Ohta Y."/>
            <person name="Flajnik M.F."/>
            <person name="Sutoh Y."/>
            <person name="Kasahara M."/>
            <person name="Hoon S."/>
            <person name="Gangu V."/>
            <person name="Roy S.W."/>
            <person name="Irimia M."/>
            <person name="Korzh V."/>
            <person name="Kondrychyn I."/>
            <person name="Lim Z.W."/>
            <person name="Tay B.H."/>
            <person name="Tohari S."/>
            <person name="Kong K.W."/>
            <person name="Ho S."/>
            <person name="Lorente-Galdos B."/>
            <person name="Quilez J."/>
            <person name="Marques-Bonet T."/>
            <person name="Raney B.J."/>
            <person name="Ingham P.W."/>
            <person name="Tay A."/>
            <person name="Hillier L.W."/>
            <person name="Minx P."/>
            <person name="Boehm T."/>
            <person name="Wilson R.K."/>
            <person name="Brenner S."/>
            <person name="Warren W.C."/>
        </authorList>
    </citation>
    <scope>NUCLEOTIDE SEQUENCE</scope>
    <source>
        <tissue evidence="17">Kidney</tissue>
    </source>
</reference>
<evidence type="ECO:0000256" key="6">
    <source>
        <dbReference type="ARBA" id="ARBA00022679"/>
    </source>
</evidence>
<dbReference type="FunFam" id="3.30.420.40:FF:000104">
    <property type="entry name" value="putative glycerol kinase 5"/>
    <property type="match status" value="1"/>
</dbReference>
<proteinExistence type="evidence at transcript level"/>
<evidence type="ECO:0000313" key="17">
    <source>
        <dbReference type="EMBL" id="AFO95501.1"/>
    </source>
</evidence>
<dbReference type="Gene3D" id="3.30.420.40">
    <property type="match status" value="2"/>
</dbReference>
<evidence type="ECO:0000256" key="1">
    <source>
        <dbReference type="ARBA" id="ARBA00004496"/>
    </source>
</evidence>
<dbReference type="GO" id="GO:0005739">
    <property type="term" value="C:mitochondrion"/>
    <property type="evidence" value="ECO:0007669"/>
    <property type="project" value="TreeGrafter"/>
</dbReference>
<evidence type="ECO:0000256" key="13">
    <source>
        <dbReference type="ARBA" id="ARBA00047192"/>
    </source>
</evidence>
<evidence type="ECO:0000256" key="11">
    <source>
        <dbReference type="ARBA" id="ARBA00033026"/>
    </source>
</evidence>
<dbReference type="GO" id="GO:0004370">
    <property type="term" value="F:glycerol kinase activity"/>
    <property type="evidence" value="ECO:0007669"/>
    <property type="project" value="UniProtKB-EC"/>
</dbReference>
<evidence type="ECO:0000256" key="4">
    <source>
        <dbReference type="ARBA" id="ARBA00012099"/>
    </source>
</evidence>
<dbReference type="Ensembl" id="ENSCMIT00000014728.1">
    <property type="protein sequence ID" value="ENSCMIP00000014419.1"/>
    <property type="gene ID" value="ENSCMIG00000007147.1"/>
</dbReference>
<evidence type="ECO:0000259" key="15">
    <source>
        <dbReference type="Pfam" id="PF00370"/>
    </source>
</evidence>
<evidence type="ECO:0000256" key="12">
    <source>
        <dbReference type="ARBA" id="ARBA00045165"/>
    </source>
</evidence>
<keyword evidence="7" id="KW-0547">Nucleotide-binding</keyword>
<dbReference type="GeneID" id="103178521"/>
<dbReference type="InterPro" id="IPR018483">
    <property type="entry name" value="Carb_kinase_FGGY_CS"/>
</dbReference>
<evidence type="ECO:0000256" key="7">
    <source>
        <dbReference type="ARBA" id="ARBA00022741"/>
    </source>
</evidence>
<comment type="pathway">
    <text evidence="2">Polyol metabolism; glycerol degradation via glycerol kinase pathway; sn-glycerol 3-phosphate from glycerol: step 1/1.</text>
</comment>
<dbReference type="UniPathway" id="UPA00618">
    <property type="reaction ID" value="UER00672"/>
</dbReference>
<evidence type="ECO:0000256" key="3">
    <source>
        <dbReference type="ARBA" id="ARBA00009156"/>
    </source>
</evidence>
<dbReference type="GeneTree" id="ENSGT01000000214434"/>
<dbReference type="EMBL" id="JW862984">
    <property type="protein sequence ID" value="AFO95501.1"/>
    <property type="molecule type" value="mRNA"/>
</dbReference>
<dbReference type="InterPro" id="IPR037444">
    <property type="entry name" value="GK5"/>
</dbReference>
<dbReference type="CTD" id="256356"/>
<evidence type="ECO:0000313" key="19">
    <source>
        <dbReference type="Proteomes" id="UP000314986"/>
    </source>
</evidence>
<reference evidence="18" key="4">
    <citation type="submission" date="2025-05" db="UniProtKB">
        <authorList>
            <consortium name="Ensembl"/>
        </authorList>
    </citation>
    <scope>IDENTIFICATION</scope>
</reference>
<evidence type="ECO:0000259" key="16">
    <source>
        <dbReference type="Pfam" id="PF02782"/>
    </source>
</evidence>
<reference evidence="19" key="2">
    <citation type="journal article" date="2007" name="PLoS Biol.">
        <title>Survey sequencing and comparative analysis of the elephant shark (Callorhinchus milii) genome.</title>
        <authorList>
            <person name="Venkatesh B."/>
            <person name="Kirkness E.F."/>
            <person name="Loh Y.H."/>
            <person name="Halpern A.L."/>
            <person name="Lee A.P."/>
            <person name="Johnson J."/>
            <person name="Dandona N."/>
            <person name="Viswanathan L.D."/>
            <person name="Tay A."/>
            <person name="Venter J.C."/>
            <person name="Strausberg R.L."/>
            <person name="Brenner S."/>
        </authorList>
    </citation>
    <scope>NUCLEOTIDE SEQUENCE [LARGE SCALE GENOMIC DNA]</scope>
</reference>
<name>V9KCQ3_CALMI</name>
<keyword evidence="9" id="KW-0319">Glycerol metabolism</keyword>
<dbReference type="InterPro" id="IPR018484">
    <property type="entry name" value="FGGY_N"/>
</dbReference>
<dbReference type="PANTHER" id="PTHR10196:SF68">
    <property type="entry name" value="GLYCEROL KINASE 5-RELATED"/>
    <property type="match status" value="1"/>
</dbReference>
<dbReference type="AlphaFoldDB" id="V9KCQ3"/>
<accession>V9KCQ3</accession>
<dbReference type="GO" id="GO:0006641">
    <property type="term" value="P:triglyceride metabolic process"/>
    <property type="evidence" value="ECO:0007669"/>
    <property type="project" value="TreeGrafter"/>
</dbReference>
<evidence type="ECO:0000256" key="10">
    <source>
        <dbReference type="ARBA" id="ARBA00022840"/>
    </source>
</evidence>
<dbReference type="CDD" id="cd07793">
    <property type="entry name" value="ASKHA_NBD_FGGY_GK5-like"/>
    <property type="match status" value="1"/>
</dbReference>
<dbReference type="FunFam" id="3.30.420.40:FF:000102">
    <property type="entry name" value="Putative glycerol kinase 5"/>
    <property type="match status" value="1"/>
</dbReference>
<dbReference type="InterPro" id="IPR018485">
    <property type="entry name" value="FGGY_C"/>
</dbReference>
<dbReference type="EC" id="2.7.1.30" evidence="4"/>
<feature type="domain" description="Carbohydrate kinase FGGY N-terminal" evidence="15">
    <location>
        <begin position="14"/>
        <end position="276"/>
    </location>
</feature>
<comment type="function">
    <text evidence="12">Skin-specific kinase that plays a key role in glycerol metabolism, catalyzing its phosphorylation to produce sn-glycerol 3-phosphate. Involved in skin-specific regulation of sterol regulatory element-binding protein (SREBP) processing and lipid biosynthesis.</text>
</comment>
<organism evidence="17">
    <name type="scientific">Callorhinchus milii</name>
    <name type="common">Ghost shark</name>
    <dbReference type="NCBI Taxonomy" id="7868"/>
    <lineage>
        <taxon>Eukaryota</taxon>
        <taxon>Metazoa</taxon>
        <taxon>Chordata</taxon>
        <taxon>Craniata</taxon>
        <taxon>Vertebrata</taxon>
        <taxon>Chondrichthyes</taxon>
        <taxon>Holocephali</taxon>
        <taxon>Chimaeriformes</taxon>
        <taxon>Callorhinchidae</taxon>
        <taxon>Callorhinchus</taxon>
    </lineage>
</organism>
<keyword evidence="19" id="KW-1185">Reference proteome</keyword>
<sequence length="532" mass="59170">MCTVRNGVRRDDKYILAVDVGTASIRCHVYDRAARSRGFSSKQIQLLYPNPGWVEMDPDLLFEQFVTVVKNAVEDSGLQMKQMAALGISAQRATFVTWNKTTGKPFHNFICWQDLRAAELVRSWNNSFLLQTIHMSSRMLHFLTRQKRFLAASVINFSTQHVSLRLAWVLQNLQQVQDAAYEGNCCFGTIDTWLLHKLTDGAVFATDFSNASTTAMFDPFQMCWSEFLASMLSFPLSILPAVEDTSHNFGLTDSSIFGVSIPITALVADQQSAMFGECCFDIGDVKLTMGSGTFLSINTGTKPHASVSGLYPLVAWKIGPEITYLAEGNSADTGIVIKWAKGLGFFSDPSETEKMAQEVQDSDGVFFVPSFSGLQVQSQGLRGKVPVNDPYACASFMGLKPSTTKNHLIRAILESIAFRNKQLYTTMLKETQIPVTYVRADGGISNNGFVMQLTSDLLTCKIEKPQCSDMSSLGAAFLAGLAIGFWDSKAEVKKLRMVEKVYNPRDALPVYDLIVDKWEKAIKRSMHWYCQT</sequence>
<comment type="similarity">
    <text evidence="3 14">Belongs to the FGGY kinase family.</text>
</comment>
<keyword evidence="5" id="KW-0963">Cytoplasm</keyword>
<evidence type="ECO:0000313" key="18">
    <source>
        <dbReference type="Ensembl" id="ENSCMIP00000014419.1"/>
    </source>
</evidence>
<dbReference type="SUPFAM" id="SSF53067">
    <property type="entry name" value="Actin-like ATPase domain"/>
    <property type="match status" value="2"/>
</dbReference>
<dbReference type="Pfam" id="PF00370">
    <property type="entry name" value="FGGY_N"/>
    <property type="match status" value="1"/>
</dbReference>
<evidence type="ECO:0000256" key="14">
    <source>
        <dbReference type="RuleBase" id="RU003733"/>
    </source>
</evidence>
<evidence type="ECO:0000256" key="2">
    <source>
        <dbReference type="ARBA" id="ARBA00005190"/>
    </source>
</evidence>
<gene>
    <name evidence="18" type="primary">gk5</name>
</gene>
<dbReference type="STRING" id="7868.ENSCMIP00000014419"/>
<comment type="subcellular location">
    <subcellularLocation>
        <location evidence="1">Cytoplasm</location>
    </subcellularLocation>
</comment>
<feature type="domain" description="Carbohydrate kinase FGGY C-terminal" evidence="16">
    <location>
        <begin position="286"/>
        <end position="482"/>
    </location>
</feature>
<dbReference type="PROSITE" id="PS00445">
    <property type="entry name" value="FGGY_KINASES_2"/>
    <property type="match status" value="1"/>
</dbReference>
<dbReference type="GO" id="GO:0019563">
    <property type="term" value="P:glycerol catabolic process"/>
    <property type="evidence" value="ECO:0007669"/>
    <property type="project" value="UniProtKB-UniPathway"/>
</dbReference>
<evidence type="ECO:0000256" key="9">
    <source>
        <dbReference type="ARBA" id="ARBA00022798"/>
    </source>
</evidence>
<dbReference type="RefSeq" id="XP_042195210.1">
    <property type="nucleotide sequence ID" value="XM_042339276.1"/>
</dbReference>
<dbReference type="PANTHER" id="PTHR10196">
    <property type="entry name" value="SUGAR KINASE"/>
    <property type="match status" value="1"/>
</dbReference>
<dbReference type="PIRSF" id="PIRSF000538">
    <property type="entry name" value="GlpK"/>
    <property type="match status" value="1"/>
</dbReference>
<dbReference type="GO" id="GO:0046167">
    <property type="term" value="P:glycerol-3-phosphate biosynthetic process"/>
    <property type="evidence" value="ECO:0007669"/>
    <property type="project" value="TreeGrafter"/>
</dbReference>
<evidence type="ECO:0000256" key="8">
    <source>
        <dbReference type="ARBA" id="ARBA00022777"/>
    </source>
</evidence>
<keyword evidence="8 14" id="KW-0418">Kinase</keyword>
<keyword evidence="10" id="KW-0067">ATP-binding</keyword>